<accession>A0A1S2L875</accession>
<keyword evidence="2" id="KW-0479">Metal-binding</keyword>
<evidence type="ECO:0000256" key="1">
    <source>
        <dbReference type="ARBA" id="ARBA00010211"/>
    </source>
</evidence>
<dbReference type="InterPro" id="IPR011234">
    <property type="entry name" value="Fumarylacetoacetase-like_C"/>
</dbReference>
<dbReference type="RefSeq" id="WP_071314748.1">
    <property type="nucleotide sequence ID" value="NZ_MLQQ01000055.1"/>
</dbReference>
<feature type="domain" description="Fumarylacetoacetase-like C-terminal" evidence="3">
    <location>
        <begin position="78"/>
        <end position="283"/>
    </location>
</feature>
<evidence type="ECO:0000313" key="5">
    <source>
        <dbReference type="Proteomes" id="UP000180098"/>
    </source>
</evidence>
<comment type="caution">
    <text evidence="4">The sequence shown here is derived from an EMBL/GenBank/DDBJ whole genome shotgun (WGS) entry which is preliminary data.</text>
</comment>
<keyword evidence="4" id="KW-0413">Isomerase</keyword>
<dbReference type="GO" id="GO:0016853">
    <property type="term" value="F:isomerase activity"/>
    <property type="evidence" value="ECO:0007669"/>
    <property type="project" value="UniProtKB-KW"/>
</dbReference>
<dbReference type="GO" id="GO:0046872">
    <property type="term" value="F:metal ion binding"/>
    <property type="evidence" value="ECO:0007669"/>
    <property type="project" value="UniProtKB-KW"/>
</dbReference>
<dbReference type="GO" id="GO:0019752">
    <property type="term" value="P:carboxylic acid metabolic process"/>
    <property type="evidence" value="ECO:0007669"/>
    <property type="project" value="UniProtKB-ARBA"/>
</dbReference>
<dbReference type="InterPro" id="IPR036663">
    <property type="entry name" value="Fumarylacetoacetase_C_sf"/>
</dbReference>
<evidence type="ECO:0000256" key="2">
    <source>
        <dbReference type="ARBA" id="ARBA00022723"/>
    </source>
</evidence>
<protein>
    <submittedName>
        <fullName evidence="4">5-carboxymethyl-2-hydroxymuconate isomerase</fullName>
    </submittedName>
</protein>
<dbReference type="PANTHER" id="PTHR42796:SF4">
    <property type="entry name" value="FUMARYLACETOACETATE HYDROLASE DOMAIN-CONTAINING PROTEIN 2A"/>
    <property type="match status" value="1"/>
</dbReference>
<reference evidence="4 5" key="1">
    <citation type="submission" date="2016-10" db="EMBL/GenBank/DDBJ databases">
        <title>Draft genome sequences of four alkaliphilic bacteria belonging to the Anaerobacillus genus.</title>
        <authorList>
            <person name="Bassil N.M."/>
            <person name="Lloyd J.R."/>
        </authorList>
    </citation>
    <scope>NUCLEOTIDE SEQUENCE [LARGE SCALE GENOMIC DNA]</scope>
    <source>
        <strain evidence="4 5">DSM 15340</strain>
    </source>
</reference>
<evidence type="ECO:0000313" key="4">
    <source>
        <dbReference type="EMBL" id="OIJ08203.1"/>
    </source>
</evidence>
<gene>
    <name evidence="4" type="ORF">BKP35_17880</name>
</gene>
<dbReference type="InterPro" id="IPR051121">
    <property type="entry name" value="FAH"/>
</dbReference>
<sequence length="287" mass="32062">MQLVNFYRDERLCLGIKTEKGILDVEKISNNLLVTTDALITQNALKSLMQSLDGISDCGLYLKESELTLGPCISKPEKIICVGLNYRKHADECGMEHPTEPILFSKFNNSLTGTESEIKIPSNSTEVDYEVELAIVIGKEAKDINPEEVDEYIFGYCVANDVSARDLQFRSPQWLIGKSCDGFCPIGPYLVTKDEIEDPNNLNIKTWLNGKLKQNSNTSDMIFNCQEAISYASKHMTLKPGDIILTGTPEGVIAGDPEKKRVWIKPEDKVTVEIEKLGQLTNYFVKG</sequence>
<dbReference type="SUPFAM" id="SSF56529">
    <property type="entry name" value="FAH"/>
    <property type="match status" value="1"/>
</dbReference>
<dbReference type="FunFam" id="3.90.850.10:FF:000002">
    <property type="entry name" value="2-hydroxyhepta-2,4-diene-1,7-dioate isomerase"/>
    <property type="match status" value="1"/>
</dbReference>
<dbReference type="AlphaFoldDB" id="A0A1S2L875"/>
<comment type="similarity">
    <text evidence="1">Belongs to the FAH family.</text>
</comment>
<name>A0A1S2L875_9BACI</name>
<dbReference type="Gene3D" id="3.90.850.10">
    <property type="entry name" value="Fumarylacetoacetase-like, C-terminal domain"/>
    <property type="match status" value="1"/>
</dbReference>
<dbReference type="OrthoDB" id="9805307at2"/>
<dbReference type="EMBL" id="MLQQ01000055">
    <property type="protein sequence ID" value="OIJ08203.1"/>
    <property type="molecule type" value="Genomic_DNA"/>
</dbReference>
<dbReference type="Proteomes" id="UP000180098">
    <property type="component" value="Unassembled WGS sequence"/>
</dbReference>
<dbReference type="PANTHER" id="PTHR42796">
    <property type="entry name" value="FUMARYLACETOACETATE HYDROLASE DOMAIN-CONTAINING PROTEIN 2A-RELATED"/>
    <property type="match status" value="1"/>
</dbReference>
<organism evidence="4 5">
    <name type="scientific">Anaerobacillus arseniciselenatis</name>
    <dbReference type="NCBI Taxonomy" id="85682"/>
    <lineage>
        <taxon>Bacteria</taxon>
        <taxon>Bacillati</taxon>
        <taxon>Bacillota</taxon>
        <taxon>Bacilli</taxon>
        <taxon>Bacillales</taxon>
        <taxon>Bacillaceae</taxon>
        <taxon>Anaerobacillus</taxon>
    </lineage>
</organism>
<proteinExistence type="inferred from homology"/>
<keyword evidence="5" id="KW-1185">Reference proteome</keyword>
<dbReference type="Pfam" id="PF01557">
    <property type="entry name" value="FAA_hydrolase"/>
    <property type="match status" value="1"/>
</dbReference>
<evidence type="ECO:0000259" key="3">
    <source>
        <dbReference type="Pfam" id="PF01557"/>
    </source>
</evidence>